<dbReference type="InterPro" id="IPR006620">
    <property type="entry name" value="Pro_4_hyd_alph"/>
</dbReference>
<evidence type="ECO:0000256" key="6">
    <source>
        <dbReference type="SAM" id="SignalP"/>
    </source>
</evidence>
<gene>
    <name evidence="8" type="ORF">B0H63DRAFT_564056</name>
</gene>
<feature type="signal peptide" evidence="6">
    <location>
        <begin position="1"/>
        <end position="18"/>
    </location>
</feature>
<keyword evidence="2" id="KW-0479">Metal-binding</keyword>
<keyword evidence="5" id="KW-0408">Iron</keyword>
<dbReference type="InterPro" id="IPR044862">
    <property type="entry name" value="Pro_4_hyd_alph_FE2OG_OXY"/>
</dbReference>
<dbReference type="InterPro" id="IPR005123">
    <property type="entry name" value="Oxoglu/Fe-dep_dioxygenase_dom"/>
</dbReference>
<dbReference type="PANTHER" id="PTHR10869:SF246">
    <property type="entry name" value="TRANSMEMBRANE PROLYL 4-HYDROXYLASE"/>
    <property type="match status" value="1"/>
</dbReference>
<sequence>MILFSLPITAAFLGGGGGGAVDTVVGGYACIHPTYRVHKVSSSPLVIYLQNFITADERAHLKKVSESSFRRSVVAGHDGAQQSRIRMSQSTDLRRDAVVKCIERRALDFQGFDTHETQLEPLQLVKYGPGEHYDFHTDWLADPQYSTSFNGGNRMTSFFAYVHVSNDTTGGGTNFPLVSPPRDERWCGFVECDEPYANGVTFRPVEGNAIFWENLLAPGGEGDTRTEHAGLPLTGGEKIGMNIWTRQVPLSDEVRREDLPLDF</sequence>
<reference evidence="8" key="2">
    <citation type="submission" date="2023-06" db="EMBL/GenBank/DDBJ databases">
        <authorList>
            <consortium name="Lawrence Berkeley National Laboratory"/>
            <person name="Haridas S."/>
            <person name="Hensen N."/>
            <person name="Bonometti L."/>
            <person name="Westerberg I."/>
            <person name="Brannstrom I.O."/>
            <person name="Guillou S."/>
            <person name="Cros-Aarteil S."/>
            <person name="Calhoun S."/>
            <person name="Kuo A."/>
            <person name="Mondo S."/>
            <person name="Pangilinan J."/>
            <person name="Riley R."/>
            <person name="LaButti K."/>
            <person name="Andreopoulos B."/>
            <person name="Lipzen A."/>
            <person name="Chen C."/>
            <person name="Yanf M."/>
            <person name="Daum C."/>
            <person name="Ng V."/>
            <person name="Clum A."/>
            <person name="Steindorff A."/>
            <person name="Ohm R."/>
            <person name="Martin F."/>
            <person name="Silar P."/>
            <person name="Natvig D."/>
            <person name="Lalanne C."/>
            <person name="Gautier V."/>
            <person name="Ament-velasquez S.L."/>
            <person name="Kruys A."/>
            <person name="Hutchinson M.I."/>
            <person name="Powell A.J."/>
            <person name="Barry K."/>
            <person name="Miller A.N."/>
            <person name="Grigoriev I.V."/>
            <person name="Debuchy R."/>
            <person name="Gladieux P."/>
            <person name="Thoren M.H."/>
            <person name="Johannesson H."/>
        </authorList>
    </citation>
    <scope>NUCLEOTIDE SEQUENCE</scope>
    <source>
        <strain evidence="8">CBS 232.78</strain>
    </source>
</reference>
<keyword evidence="4" id="KW-0560">Oxidoreductase</keyword>
<evidence type="ECO:0000259" key="7">
    <source>
        <dbReference type="PROSITE" id="PS51471"/>
    </source>
</evidence>
<comment type="caution">
    <text evidence="8">The sequence shown here is derived from an EMBL/GenBank/DDBJ whole genome shotgun (WGS) entry which is preliminary data.</text>
</comment>
<reference evidence="8" key="1">
    <citation type="journal article" date="2023" name="Mol. Phylogenet. Evol.">
        <title>Genome-scale phylogeny and comparative genomics of the fungal order Sordariales.</title>
        <authorList>
            <person name="Hensen N."/>
            <person name="Bonometti L."/>
            <person name="Westerberg I."/>
            <person name="Brannstrom I.O."/>
            <person name="Guillou S."/>
            <person name="Cros-Aarteil S."/>
            <person name="Calhoun S."/>
            <person name="Haridas S."/>
            <person name="Kuo A."/>
            <person name="Mondo S."/>
            <person name="Pangilinan J."/>
            <person name="Riley R."/>
            <person name="LaButti K."/>
            <person name="Andreopoulos B."/>
            <person name="Lipzen A."/>
            <person name="Chen C."/>
            <person name="Yan M."/>
            <person name="Daum C."/>
            <person name="Ng V."/>
            <person name="Clum A."/>
            <person name="Steindorff A."/>
            <person name="Ohm R.A."/>
            <person name="Martin F."/>
            <person name="Silar P."/>
            <person name="Natvig D.O."/>
            <person name="Lalanne C."/>
            <person name="Gautier V."/>
            <person name="Ament-Velasquez S.L."/>
            <person name="Kruys A."/>
            <person name="Hutchinson M.I."/>
            <person name="Powell A.J."/>
            <person name="Barry K."/>
            <person name="Miller A.N."/>
            <person name="Grigoriev I.V."/>
            <person name="Debuchy R."/>
            <person name="Gladieux P."/>
            <person name="Hiltunen Thoren M."/>
            <person name="Johannesson H."/>
        </authorList>
    </citation>
    <scope>NUCLEOTIDE SEQUENCE</scope>
    <source>
        <strain evidence="8">CBS 232.78</strain>
    </source>
</reference>
<evidence type="ECO:0000256" key="4">
    <source>
        <dbReference type="ARBA" id="ARBA00023002"/>
    </source>
</evidence>
<evidence type="ECO:0000256" key="1">
    <source>
        <dbReference type="ARBA" id="ARBA00001961"/>
    </source>
</evidence>
<evidence type="ECO:0000313" key="9">
    <source>
        <dbReference type="Proteomes" id="UP001285441"/>
    </source>
</evidence>
<feature type="chain" id="PRO_5042005051" description="Fe2OG dioxygenase domain-containing protein" evidence="6">
    <location>
        <begin position="19"/>
        <end position="263"/>
    </location>
</feature>
<dbReference type="GO" id="GO:0031418">
    <property type="term" value="F:L-ascorbic acid binding"/>
    <property type="evidence" value="ECO:0007669"/>
    <property type="project" value="InterPro"/>
</dbReference>
<protein>
    <recommendedName>
        <fullName evidence="7">Fe2OG dioxygenase domain-containing protein</fullName>
    </recommendedName>
</protein>
<dbReference type="GO" id="GO:0004656">
    <property type="term" value="F:procollagen-proline 4-dioxygenase activity"/>
    <property type="evidence" value="ECO:0007669"/>
    <property type="project" value="TreeGrafter"/>
</dbReference>
<comment type="cofactor">
    <cofactor evidence="1">
        <name>L-ascorbate</name>
        <dbReference type="ChEBI" id="CHEBI:38290"/>
    </cofactor>
</comment>
<evidence type="ECO:0000256" key="5">
    <source>
        <dbReference type="ARBA" id="ARBA00023004"/>
    </source>
</evidence>
<dbReference type="InterPro" id="IPR045054">
    <property type="entry name" value="P4HA-like"/>
</dbReference>
<accession>A0AAE0K9M1</accession>
<dbReference type="AlphaFoldDB" id="A0AAE0K9M1"/>
<keyword evidence="9" id="KW-1185">Reference proteome</keyword>
<proteinExistence type="predicted"/>
<dbReference type="PROSITE" id="PS51471">
    <property type="entry name" value="FE2OG_OXY"/>
    <property type="match status" value="1"/>
</dbReference>
<dbReference type="PANTHER" id="PTHR10869">
    <property type="entry name" value="PROLYL 4-HYDROXYLASE ALPHA SUBUNIT"/>
    <property type="match status" value="1"/>
</dbReference>
<dbReference type="Gene3D" id="2.60.120.620">
    <property type="entry name" value="q2cbj1_9rhob like domain"/>
    <property type="match status" value="1"/>
</dbReference>
<dbReference type="SMART" id="SM00702">
    <property type="entry name" value="P4Hc"/>
    <property type="match status" value="1"/>
</dbReference>
<dbReference type="Pfam" id="PF13640">
    <property type="entry name" value="2OG-FeII_Oxy_3"/>
    <property type="match status" value="1"/>
</dbReference>
<name>A0AAE0K9M1_9PEZI</name>
<dbReference type="Proteomes" id="UP001285441">
    <property type="component" value="Unassembled WGS sequence"/>
</dbReference>
<feature type="domain" description="Fe2OG dioxygenase" evidence="7">
    <location>
        <begin position="118"/>
        <end position="247"/>
    </location>
</feature>
<keyword evidence="6" id="KW-0732">Signal</keyword>
<evidence type="ECO:0000313" key="8">
    <source>
        <dbReference type="EMBL" id="KAK3372678.1"/>
    </source>
</evidence>
<evidence type="ECO:0000256" key="3">
    <source>
        <dbReference type="ARBA" id="ARBA00022964"/>
    </source>
</evidence>
<organism evidence="8 9">
    <name type="scientific">Podospora didyma</name>
    <dbReference type="NCBI Taxonomy" id="330526"/>
    <lineage>
        <taxon>Eukaryota</taxon>
        <taxon>Fungi</taxon>
        <taxon>Dikarya</taxon>
        <taxon>Ascomycota</taxon>
        <taxon>Pezizomycotina</taxon>
        <taxon>Sordariomycetes</taxon>
        <taxon>Sordariomycetidae</taxon>
        <taxon>Sordariales</taxon>
        <taxon>Podosporaceae</taxon>
        <taxon>Podospora</taxon>
    </lineage>
</organism>
<dbReference type="GO" id="GO:0005506">
    <property type="term" value="F:iron ion binding"/>
    <property type="evidence" value="ECO:0007669"/>
    <property type="project" value="InterPro"/>
</dbReference>
<dbReference type="GO" id="GO:0005783">
    <property type="term" value="C:endoplasmic reticulum"/>
    <property type="evidence" value="ECO:0007669"/>
    <property type="project" value="TreeGrafter"/>
</dbReference>
<dbReference type="EMBL" id="JAULSW010000008">
    <property type="protein sequence ID" value="KAK3372678.1"/>
    <property type="molecule type" value="Genomic_DNA"/>
</dbReference>
<keyword evidence="3" id="KW-0223">Dioxygenase</keyword>
<evidence type="ECO:0000256" key="2">
    <source>
        <dbReference type="ARBA" id="ARBA00022723"/>
    </source>
</evidence>